<dbReference type="EMBL" id="MCFC01000002">
    <property type="protein sequence ID" value="ORY34986.1"/>
    <property type="molecule type" value="Genomic_DNA"/>
</dbReference>
<comment type="caution">
    <text evidence="1">The sequence shown here is derived from an EMBL/GenBank/DDBJ whole genome shotgun (WGS) entry which is preliminary data.</text>
</comment>
<organism evidence="1 2">
    <name type="scientific">Naematelia encephala</name>
    <dbReference type="NCBI Taxonomy" id="71784"/>
    <lineage>
        <taxon>Eukaryota</taxon>
        <taxon>Fungi</taxon>
        <taxon>Dikarya</taxon>
        <taxon>Basidiomycota</taxon>
        <taxon>Agaricomycotina</taxon>
        <taxon>Tremellomycetes</taxon>
        <taxon>Tremellales</taxon>
        <taxon>Naemateliaceae</taxon>
        <taxon>Naematelia</taxon>
    </lineage>
</organism>
<reference evidence="1 2" key="1">
    <citation type="submission" date="2016-07" db="EMBL/GenBank/DDBJ databases">
        <title>Pervasive Adenine N6-methylation of Active Genes in Fungi.</title>
        <authorList>
            <consortium name="DOE Joint Genome Institute"/>
            <person name="Mondo S.J."/>
            <person name="Dannebaum R.O."/>
            <person name="Kuo R.C."/>
            <person name="Labutti K."/>
            <person name="Haridas S."/>
            <person name="Kuo A."/>
            <person name="Salamov A."/>
            <person name="Ahrendt S.R."/>
            <person name="Lipzen A."/>
            <person name="Sullivan W."/>
            <person name="Andreopoulos W.B."/>
            <person name="Clum A."/>
            <person name="Lindquist E."/>
            <person name="Daum C."/>
            <person name="Ramamoorthy G.K."/>
            <person name="Gryganskyi A."/>
            <person name="Culley D."/>
            <person name="Magnuson J.K."/>
            <person name="James T.Y."/>
            <person name="O'Malley M.A."/>
            <person name="Stajich J.E."/>
            <person name="Spatafora J.W."/>
            <person name="Visel A."/>
            <person name="Grigoriev I.V."/>
        </authorList>
    </citation>
    <scope>NUCLEOTIDE SEQUENCE [LARGE SCALE GENOMIC DNA]</scope>
    <source>
        <strain evidence="1 2">68-887.2</strain>
    </source>
</reference>
<sequence length="165" mass="18744">MKSPHNNSSLQTILDGSILPSLTKLTLSMSPSAIIWNSSRTTIALLCQIANSTRWRSKSLDVKLEGHSLALASTVNPTVQLPNCFTHTSDEQTRKNQPSICLTLHSHPRETLEDTVEETLKETLTLYRSDDFDRKLQAFRTYWASHDQDVEYFAESVKRFNDSMN</sequence>
<dbReference type="AlphaFoldDB" id="A0A1Y2BJQ0"/>
<keyword evidence="2" id="KW-1185">Reference proteome</keyword>
<protein>
    <submittedName>
        <fullName evidence="1">Uncharacterized protein</fullName>
    </submittedName>
</protein>
<gene>
    <name evidence="1" type="ORF">BCR39DRAFT_585918</name>
</gene>
<proteinExistence type="predicted"/>
<dbReference type="Proteomes" id="UP000193986">
    <property type="component" value="Unassembled WGS sequence"/>
</dbReference>
<accession>A0A1Y2BJQ0</accession>
<evidence type="ECO:0000313" key="1">
    <source>
        <dbReference type="EMBL" id="ORY34986.1"/>
    </source>
</evidence>
<evidence type="ECO:0000313" key="2">
    <source>
        <dbReference type="Proteomes" id="UP000193986"/>
    </source>
</evidence>
<dbReference type="InParanoid" id="A0A1Y2BJQ0"/>
<name>A0A1Y2BJQ0_9TREE</name>